<dbReference type="CDD" id="cd00075">
    <property type="entry name" value="HATPase"/>
    <property type="match status" value="1"/>
</dbReference>
<keyword evidence="12 13" id="KW-0472">Membrane</keyword>
<dbReference type="PANTHER" id="PTHR45436">
    <property type="entry name" value="SENSOR HISTIDINE KINASE YKOH"/>
    <property type="match status" value="1"/>
</dbReference>
<dbReference type="InterPro" id="IPR005467">
    <property type="entry name" value="His_kinase_dom"/>
</dbReference>
<proteinExistence type="predicted"/>
<dbReference type="Gene3D" id="1.10.287.130">
    <property type="match status" value="1"/>
</dbReference>
<dbReference type="PROSITE" id="PS50109">
    <property type="entry name" value="HIS_KIN"/>
    <property type="match status" value="1"/>
</dbReference>
<accession>A0A3D3FZE5</accession>
<sequence length="448" mass="51017">MNTKPDSLQSQLIRTTMLGSILAGLLAFLLLIGIAVYHAMQVHDEIMDELADTLLVSDLSANSGQLDELSNEFDIQYQLNWQGRTLAHSTHLQQQLFNNLPQDFGLVWKNGHLWRSYTAQTNDEQLKAELIQPLAVRFKDIIRSILIYAVVLLLVWLVQWLWSHFGIQRQLRSLKKLSRTIAQKSPSDLQPIEQQPLVQEIEPVINSLNQLLSRLDRALTAEQRFTADASHELRSPLSAIAMRLQVLKRKYSHIPELVPDLLAIQNDVTRSTRVLENLLLLARLDPAAYQQMPGSLLQLQPLIDEVVYSLELFAQERQVSIHQIAALPHAEIYGNQELLFTCIRNLIDNAIRYAPEHGAVYITLKDEQHHYRLMIEDNGAGVDSNTLERLGERFFRGLGTRTSGSGLGLSIARKIMELHRGYIEFTPSDYGGLKVTLLFLKAHQIEYK</sequence>
<evidence type="ECO:0000256" key="10">
    <source>
        <dbReference type="ARBA" id="ARBA00022989"/>
    </source>
</evidence>
<evidence type="ECO:0000256" key="8">
    <source>
        <dbReference type="ARBA" id="ARBA00022777"/>
    </source>
</evidence>
<protein>
    <recommendedName>
        <fullName evidence="3">histidine kinase</fullName>
        <ecNumber evidence="3">2.7.13.3</ecNumber>
    </recommendedName>
</protein>
<name>A0A3D3FZE5_ACIRA</name>
<dbReference type="InterPro" id="IPR036097">
    <property type="entry name" value="HisK_dim/P_sf"/>
</dbReference>
<dbReference type="CDD" id="cd00082">
    <property type="entry name" value="HisKA"/>
    <property type="match status" value="1"/>
</dbReference>
<dbReference type="PRINTS" id="PR00344">
    <property type="entry name" value="BCTRLSENSOR"/>
</dbReference>
<dbReference type="SMART" id="SM00388">
    <property type="entry name" value="HisKA"/>
    <property type="match status" value="1"/>
</dbReference>
<dbReference type="Pfam" id="PF00512">
    <property type="entry name" value="HisKA"/>
    <property type="match status" value="1"/>
</dbReference>
<dbReference type="InterPro" id="IPR036890">
    <property type="entry name" value="HATPase_C_sf"/>
</dbReference>
<evidence type="ECO:0000256" key="2">
    <source>
        <dbReference type="ARBA" id="ARBA00004141"/>
    </source>
</evidence>
<dbReference type="EMBL" id="DPXL01000059">
    <property type="protein sequence ID" value="HCM30975.1"/>
    <property type="molecule type" value="Genomic_DNA"/>
</dbReference>
<dbReference type="InterPro" id="IPR003661">
    <property type="entry name" value="HisK_dim/P_dom"/>
</dbReference>
<dbReference type="Gene3D" id="3.30.565.10">
    <property type="entry name" value="Histidine kinase-like ATPase, C-terminal domain"/>
    <property type="match status" value="1"/>
</dbReference>
<dbReference type="GO" id="GO:0005886">
    <property type="term" value="C:plasma membrane"/>
    <property type="evidence" value="ECO:0007669"/>
    <property type="project" value="TreeGrafter"/>
</dbReference>
<dbReference type="InterPro" id="IPR050428">
    <property type="entry name" value="TCS_sensor_his_kinase"/>
</dbReference>
<keyword evidence="11" id="KW-0902">Two-component regulatory system</keyword>
<dbReference type="Pfam" id="PF02518">
    <property type="entry name" value="HATPase_c"/>
    <property type="match status" value="1"/>
</dbReference>
<evidence type="ECO:0000256" key="7">
    <source>
        <dbReference type="ARBA" id="ARBA00022741"/>
    </source>
</evidence>
<feature type="transmembrane region" description="Helical" evidence="13">
    <location>
        <begin position="145"/>
        <end position="162"/>
    </location>
</feature>
<evidence type="ECO:0000256" key="4">
    <source>
        <dbReference type="ARBA" id="ARBA00022553"/>
    </source>
</evidence>
<dbReference type="InterPro" id="IPR004358">
    <property type="entry name" value="Sig_transdc_His_kin-like_C"/>
</dbReference>
<evidence type="ECO:0000256" key="12">
    <source>
        <dbReference type="ARBA" id="ARBA00023136"/>
    </source>
</evidence>
<comment type="subcellular location">
    <subcellularLocation>
        <location evidence="2">Membrane</location>
        <topology evidence="2">Multi-pass membrane protein</topology>
    </subcellularLocation>
</comment>
<evidence type="ECO:0000313" key="15">
    <source>
        <dbReference type="EMBL" id="HCM30975.1"/>
    </source>
</evidence>
<feature type="transmembrane region" description="Helical" evidence="13">
    <location>
        <begin position="12"/>
        <end position="37"/>
    </location>
</feature>
<gene>
    <name evidence="15" type="ORF">DIC32_04610</name>
</gene>
<dbReference type="AlphaFoldDB" id="A0A3D3FZE5"/>
<evidence type="ECO:0000256" key="9">
    <source>
        <dbReference type="ARBA" id="ARBA00022840"/>
    </source>
</evidence>
<feature type="domain" description="Histidine kinase" evidence="14">
    <location>
        <begin position="228"/>
        <end position="443"/>
    </location>
</feature>
<keyword evidence="7" id="KW-0547">Nucleotide-binding</keyword>
<evidence type="ECO:0000256" key="11">
    <source>
        <dbReference type="ARBA" id="ARBA00023012"/>
    </source>
</evidence>
<evidence type="ECO:0000313" key="16">
    <source>
        <dbReference type="Proteomes" id="UP000262257"/>
    </source>
</evidence>
<dbReference type="GO" id="GO:0000155">
    <property type="term" value="F:phosphorelay sensor kinase activity"/>
    <property type="evidence" value="ECO:0007669"/>
    <property type="project" value="InterPro"/>
</dbReference>
<keyword evidence="5" id="KW-0808">Transferase</keyword>
<dbReference type="PANTHER" id="PTHR45436:SF14">
    <property type="entry name" value="SENSOR PROTEIN QSEC"/>
    <property type="match status" value="1"/>
</dbReference>
<evidence type="ECO:0000256" key="6">
    <source>
        <dbReference type="ARBA" id="ARBA00022692"/>
    </source>
</evidence>
<comment type="caution">
    <text evidence="15">The sequence shown here is derived from an EMBL/GenBank/DDBJ whole genome shotgun (WGS) entry which is preliminary data.</text>
</comment>
<keyword evidence="8 15" id="KW-0418">Kinase</keyword>
<dbReference type="Proteomes" id="UP000262257">
    <property type="component" value="Unassembled WGS sequence"/>
</dbReference>
<dbReference type="SUPFAM" id="SSF47384">
    <property type="entry name" value="Homodimeric domain of signal transducing histidine kinase"/>
    <property type="match status" value="1"/>
</dbReference>
<dbReference type="GO" id="GO:0005524">
    <property type="term" value="F:ATP binding"/>
    <property type="evidence" value="ECO:0007669"/>
    <property type="project" value="UniProtKB-KW"/>
</dbReference>
<comment type="catalytic activity">
    <reaction evidence="1">
        <text>ATP + protein L-histidine = ADP + protein N-phospho-L-histidine.</text>
        <dbReference type="EC" id="2.7.13.3"/>
    </reaction>
</comment>
<keyword evidence="9" id="KW-0067">ATP-binding</keyword>
<keyword evidence="6 13" id="KW-0812">Transmembrane</keyword>
<keyword evidence="4" id="KW-0597">Phosphoprotein</keyword>
<dbReference type="SMART" id="SM00387">
    <property type="entry name" value="HATPase_c"/>
    <property type="match status" value="1"/>
</dbReference>
<evidence type="ECO:0000256" key="3">
    <source>
        <dbReference type="ARBA" id="ARBA00012438"/>
    </source>
</evidence>
<dbReference type="RefSeq" id="WP_034680384.1">
    <property type="nucleotide sequence ID" value="NZ_JASPBZ010000020.1"/>
</dbReference>
<organism evidence="15 16">
    <name type="scientific">Acinetobacter radioresistens</name>
    <dbReference type="NCBI Taxonomy" id="40216"/>
    <lineage>
        <taxon>Bacteria</taxon>
        <taxon>Pseudomonadati</taxon>
        <taxon>Pseudomonadota</taxon>
        <taxon>Gammaproteobacteria</taxon>
        <taxon>Moraxellales</taxon>
        <taxon>Moraxellaceae</taxon>
        <taxon>Acinetobacter</taxon>
    </lineage>
</organism>
<reference evidence="15 16" key="1">
    <citation type="journal article" date="2018" name="Nat. Biotechnol.">
        <title>A standardized bacterial taxonomy based on genome phylogeny substantially revises the tree of life.</title>
        <authorList>
            <person name="Parks D.H."/>
            <person name="Chuvochina M."/>
            <person name="Waite D.W."/>
            <person name="Rinke C."/>
            <person name="Skarshewski A."/>
            <person name="Chaumeil P.A."/>
            <person name="Hugenholtz P."/>
        </authorList>
    </citation>
    <scope>NUCLEOTIDE SEQUENCE [LARGE SCALE GENOMIC DNA]</scope>
    <source>
        <strain evidence="15">UBA10045</strain>
    </source>
</reference>
<evidence type="ECO:0000259" key="14">
    <source>
        <dbReference type="PROSITE" id="PS50109"/>
    </source>
</evidence>
<dbReference type="EC" id="2.7.13.3" evidence="3"/>
<keyword evidence="10 13" id="KW-1133">Transmembrane helix</keyword>
<dbReference type="InterPro" id="IPR003594">
    <property type="entry name" value="HATPase_dom"/>
</dbReference>
<evidence type="ECO:0000256" key="5">
    <source>
        <dbReference type="ARBA" id="ARBA00022679"/>
    </source>
</evidence>
<evidence type="ECO:0000256" key="13">
    <source>
        <dbReference type="SAM" id="Phobius"/>
    </source>
</evidence>
<dbReference type="SUPFAM" id="SSF55874">
    <property type="entry name" value="ATPase domain of HSP90 chaperone/DNA topoisomerase II/histidine kinase"/>
    <property type="match status" value="1"/>
</dbReference>
<evidence type="ECO:0000256" key="1">
    <source>
        <dbReference type="ARBA" id="ARBA00000085"/>
    </source>
</evidence>